<dbReference type="EMBL" id="BJYV01000003">
    <property type="protein sequence ID" value="GEO20593.1"/>
    <property type="molecule type" value="Genomic_DNA"/>
</dbReference>
<keyword evidence="3" id="KW-1185">Reference proteome</keyword>
<gene>
    <name evidence="2" type="ORF">CQA01_11270</name>
</gene>
<evidence type="ECO:0000313" key="3">
    <source>
        <dbReference type="Proteomes" id="UP000321301"/>
    </source>
</evidence>
<name>A0A512C8T1_9BACT</name>
<sequence>MFISKLKAASLPMLIGLILVLFFIGLVISVINVLRLNKIVDLPFYLSLLFKEINITTVWRRFLTFGFGFMSNLKSTQILNNTLPSKGDLVKSHCPTV</sequence>
<evidence type="ECO:0000256" key="1">
    <source>
        <dbReference type="SAM" id="Phobius"/>
    </source>
</evidence>
<dbReference type="Proteomes" id="UP000321301">
    <property type="component" value="Unassembled WGS sequence"/>
</dbReference>
<evidence type="ECO:0000313" key="2">
    <source>
        <dbReference type="EMBL" id="GEO20593.1"/>
    </source>
</evidence>
<accession>A0A512C8T1</accession>
<keyword evidence="1" id="KW-0812">Transmembrane</keyword>
<keyword evidence="1" id="KW-1133">Transmembrane helix</keyword>
<feature type="transmembrane region" description="Helical" evidence="1">
    <location>
        <begin position="12"/>
        <end position="34"/>
    </location>
</feature>
<dbReference type="AlphaFoldDB" id="A0A512C8T1"/>
<keyword evidence="1" id="KW-0472">Membrane</keyword>
<comment type="caution">
    <text evidence="2">The sequence shown here is derived from an EMBL/GenBank/DDBJ whole genome shotgun (WGS) entry which is preliminary data.</text>
</comment>
<reference evidence="2 3" key="1">
    <citation type="submission" date="2019-07" db="EMBL/GenBank/DDBJ databases">
        <title>Whole genome shotgun sequence of Cyclobacterium qasimii NBRC 106168.</title>
        <authorList>
            <person name="Hosoyama A."/>
            <person name="Uohara A."/>
            <person name="Ohji S."/>
            <person name="Ichikawa N."/>
        </authorList>
    </citation>
    <scope>NUCLEOTIDE SEQUENCE [LARGE SCALE GENOMIC DNA]</scope>
    <source>
        <strain evidence="2 3">NBRC 106168</strain>
    </source>
</reference>
<proteinExistence type="predicted"/>
<protein>
    <submittedName>
        <fullName evidence="2">Uncharacterized protein</fullName>
    </submittedName>
</protein>
<organism evidence="2 3">
    <name type="scientific">Cyclobacterium qasimii</name>
    <dbReference type="NCBI Taxonomy" id="1350429"/>
    <lineage>
        <taxon>Bacteria</taxon>
        <taxon>Pseudomonadati</taxon>
        <taxon>Bacteroidota</taxon>
        <taxon>Cytophagia</taxon>
        <taxon>Cytophagales</taxon>
        <taxon>Cyclobacteriaceae</taxon>
        <taxon>Cyclobacterium</taxon>
    </lineage>
</organism>